<dbReference type="EMBL" id="QSEN01000101">
    <property type="protein sequence ID" value="RGZ70625.1"/>
    <property type="molecule type" value="Genomic_DNA"/>
</dbReference>
<organism evidence="2 3">
    <name type="scientific">Agathobacter rectalis</name>
    <dbReference type="NCBI Taxonomy" id="39491"/>
    <lineage>
        <taxon>Bacteria</taxon>
        <taxon>Bacillati</taxon>
        <taxon>Bacillota</taxon>
        <taxon>Clostridia</taxon>
        <taxon>Lachnospirales</taxon>
        <taxon>Lachnospiraceae</taxon>
        <taxon>Agathobacter</taxon>
    </lineage>
</organism>
<protein>
    <submittedName>
        <fullName evidence="2">KilA-N domain-containing protein</fullName>
    </submittedName>
</protein>
<comment type="caution">
    <text evidence="2">The sequence shown here is derived from an EMBL/GenBank/DDBJ whole genome shotgun (WGS) entry which is preliminary data.</text>
</comment>
<evidence type="ECO:0000313" key="4">
    <source>
        <dbReference type="Proteomes" id="UP000285209"/>
    </source>
</evidence>
<evidence type="ECO:0000313" key="1">
    <source>
        <dbReference type="EMBL" id="RGZ10945.1"/>
    </source>
</evidence>
<dbReference type="Proteomes" id="UP000285209">
    <property type="component" value="Unassembled WGS sequence"/>
</dbReference>
<name>A0A413PBJ8_9FIRM</name>
<gene>
    <name evidence="2" type="ORF">DW975_16725</name>
    <name evidence="1" type="ORF">DXA03_16780</name>
</gene>
<feature type="non-terminal residue" evidence="2">
    <location>
        <position position="1"/>
    </location>
</feature>
<accession>A0A413PBJ8</accession>
<sequence length="49" mass="5391">MESYNAILIEQGKSQSERLILLRNLAIRQMDTLVSINLSAVSTLPGGDM</sequence>
<dbReference type="Proteomes" id="UP000283431">
    <property type="component" value="Unassembled WGS sequence"/>
</dbReference>
<reference evidence="3 4" key="1">
    <citation type="submission" date="2018-08" db="EMBL/GenBank/DDBJ databases">
        <title>A genome reference for cultivated species of the human gut microbiota.</title>
        <authorList>
            <person name="Zou Y."/>
            <person name="Xue W."/>
            <person name="Luo G."/>
        </authorList>
    </citation>
    <scope>NUCLEOTIDE SEQUENCE [LARGE SCALE GENOMIC DNA]</scope>
    <source>
        <strain evidence="2 3">AM48-7</strain>
        <strain evidence="1 4">AM54-25XD</strain>
    </source>
</reference>
<proteinExistence type="predicted"/>
<evidence type="ECO:0000313" key="3">
    <source>
        <dbReference type="Proteomes" id="UP000283431"/>
    </source>
</evidence>
<evidence type="ECO:0000313" key="2">
    <source>
        <dbReference type="EMBL" id="RGZ70625.1"/>
    </source>
</evidence>
<dbReference type="EMBL" id="QSDV01000131">
    <property type="protein sequence ID" value="RGZ10945.1"/>
    <property type="molecule type" value="Genomic_DNA"/>
</dbReference>
<dbReference type="AlphaFoldDB" id="A0A413PBJ8"/>